<comment type="caution">
    <text evidence="2">The sequence shown here is derived from an EMBL/GenBank/DDBJ whole genome shotgun (WGS) entry which is preliminary data.</text>
</comment>
<dbReference type="InterPro" id="IPR004360">
    <property type="entry name" value="Glyas_Fos-R_dOase_dom"/>
</dbReference>
<dbReference type="AlphaFoldDB" id="A0A943I3T4"/>
<dbReference type="SUPFAM" id="SSF54593">
    <property type="entry name" value="Glyoxalase/Bleomycin resistance protein/Dihydroxybiphenyl dioxygenase"/>
    <property type="match status" value="1"/>
</dbReference>
<gene>
    <name evidence="2" type="ORF">KHX13_02445</name>
</gene>
<sequence length="118" mass="13236">MPTMAVTYRLKHVGINCENEAEAKKLVSLLCHLFNMETGHENDTHTFVSTAFEVMKHNKIGTHGHIALQTNDVEAAMKDLASKGITFKENTIRRNEEGKITFIYLDGDIAGFSFHLTV</sequence>
<proteinExistence type="predicted"/>
<dbReference type="InterPro" id="IPR029068">
    <property type="entry name" value="Glyas_Bleomycin-R_OHBP_Dase"/>
</dbReference>
<evidence type="ECO:0000259" key="1">
    <source>
        <dbReference type="PROSITE" id="PS51819"/>
    </source>
</evidence>
<protein>
    <submittedName>
        <fullName evidence="2">Glyoxalase/bleomycin resistance/dioxygenase family protein</fullName>
    </submittedName>
</protein>
<reference evidence="2" key="1">
    <citation type="submission" date="2021-02" db="EMBL/GenBank/DDBJ databases">
        <title>Infant gut strain persistence is associated with maternal origin, phylogeny, and functional potential including surface adhesion and iron acquisition.</title>
        <authorList>
            <person name="Lou Y.C."/>
        </authorList>
    </citation>
    <scope>NUCLEOTIDE SEQUENCE</scope>
    <source>
        <strain evidence="2">L3_106_000M1_dasL3_106_000M1_concoct_15</strain>
    </source>
</reference>
<name>A0A943I3T4_9FIRM</name>
<evidence type="ECO:0000313" key="2">
    <source>
        <dbReference type="EMBL" id="MBS5519187.1"/>
    </source>
</evidence>
<dbReference type="Gene3D" id="3.10.180.10">
    <property type="entry name" value="2,3-Dihydroxybiphenyl 1,2-Dioxygenase, domain 1"/>
    <property type="match status" value="1"/>
</dbReference>
<dbReference type="EMBL" id="JAGZCZ010000002">
    <property type="protein sequence ID" value="MBS5519187.1"/>
    <property type="molecule type" value="Genomic_DNA"/>
</dbReference>
<dbReference type="Proteomes" id="UP000754226">
    <property type="component" value="Unassembled WGS sequence"/>
</dbReference>
<dbReference type="PROSITE" id="PS51819">
    <property type="entry name" value="VOC"/>
    <property type="match status" value="1"/>
</dbReference>
<dbReference type="InterPro" id="IPR037523">
    <property type="entry name" value="VOC_core"/>
</dbReference>
<evidence type="ECO:0000313" key="3">
    <source>
        <dbReference type="Proteomes" id="UP000754226"/>
    </source>
</evidence>
<feature type="domain" description="VOC" evidence="1">
    <location>
        <begin position="9"/>
        <end position="118"/>
    </location>
</feature>
<dbReference type="Pfam" id="PF00903">
    <property type="entry name" value="Glyoxalase"/>
    <property type="match status" value="1"/>
</dbReference>
<organism evidence="2 3">
    <name type="scientific">Acidaminococcus intestini</name>
    <dbReference type="NCBI Taxonomy" id="187327"/>
    <lineage>
        <taxon>Bacteria</taxon>
        <taxon>Bacillati</taxon>
        <taxon>Bacillota</taxon>
        <taxon>Negativicutes</taxon>
        <taxon>Acidaminococcales</taxon>
        <taxon>Acidaminococcaceae</taxon>
        <taxon>Acidaminococcus</taxon>
    </lineage>
</organism>
<accession>A0A943I3T4</accession>